<dbReference type="Proteomes" id="UP001586593">
    <property type="component" value="Unassembled WGS sequence"/>
</dbReference>
<proteinExistence type="inferred from homology"/>
<keyword evidence="5 6" id="KW-0472">Membrane</keyword>
<dbReference type="SUPFAM" id="SSF103473">
    <property type="entry name" value="MFS general substrate transporter"/>
    <property type="match status" value="1"/>
</dbReference>
<dbReference type="InterPro" id="IPR020846">
    <property type="entry name" value="MFS_dom"/>
</dbReference>
<sequence length="223" mass="24149">MTATPFFGKLLGAIFCGRIAERWGRKAAIFVLACISLVGVTLQTSATTSAQFTVGRIVNFAMTGFCIVVVPIYQAECSPKELRGLINSTIQMVIIFGQTVASLVNYGTKNIPGDACWQIPVGLQFVVPVIILAGYHFLPESPRWLLSKDRPGEAVESLKRLRGGKLSNSEIELEIAALRSAHANVGKGTWAEVFNRENRPRTTAAILGTPSLSTSTPYLSEFS</sequence>
<evidence type="ECO:0000256" key="6">
    <source>
        <dbReference type="SAM" id="Phobius"/>
    </source>
</evidence>
<comment type="similarity">
    <text evidence="2">Belongs to the major facilitator superfamily. Sugar transporter (TC 2.A.1.1) family.</text>
</comment>
<name>A0ABR3XQV4_9PEZI</name>
<keyword evidence="4 6" id="KW-1133">Transmembrane helix</keyword>
<dbReference type="PANTHER" id="PTHR48022">
    <property type="entry name" value="PLASTIDIC GLUCOSE TRANSPORTER 4"/>
    <property type="match status" value="1"/>
</dbReference>
<evidence type="ECO:0000313" key="8">
    <source>
        <dbReference type="EMBL" id="KAL1878120.1"/>
    </source>
</evidence>
<dbReference type="InterPro" id="IPR050360">
    <property type="entry name" value="MFS_Sugar_Transporters"/>
</dbReference>
<dbReference type="PANTHER" id="PTHR48022:SF17">
    <property type="entry name" value="HEXOSE TRANSPORTER"/>
    <property type="match status" value="1"/>
</dbReference>
<gene>
    <name evidence="8" type="ORF">VTK73DRAFT_8000</name>
</gene>
<evidence type="ECO:0000259" key="7">
    <source>
        <dbReference type="PROSITE" id="PS50850"/>
    </source>
</evidence>
<dbReference type="EMBL" id="JAZHXJ010000055">
    <property type="protein sequence ID" value="KAL1878120.1"/>
    <property type="molecule type" value="Genomic_DNA"/>
</dbReference>
<keyword evidence="9" id="KW-1185">Reference proteome</keyword>
<dbReference type="Gene3D" id="1.20.1250.20">
    <property type="entry name" value="MFS general substrate transporter like domains"/>
    <property type="match status" value="1"/>
</dbReference>
<dbReference type="InterPro" id="IPR005828">
    <property type="entry name" value="MFS_sugar_transport-like"/>
</dbReference>
<keyword evidence="3 6" id="KW-0812">Transmembrane</keyword>
<evidence type="ECO:0000256" key="4">
    <source>
        <dbReference type="ARBA" id="ARBA00022989"/>
    </source>
</evidence>
<comment type="caution">
    <text evidence="8">The sequence shown here is derived from an EMBL/GenBank/DDBJ whole genome shotgun (WGS) entry which is preliminary data.</text>
</comment>
<evidence type="ECO:0000256" key="3">
    <source>
        <dbReference type="ARBA" id="ARBA00022692"/>
    </source>
</evidence>
<dbReference type="PROSITE" id="PS50850">
    <property type="entry name" value="MFS"/>
    <property type="match status" value="1"/>
</dbReference>
<dbReference type="InterPro" id="IPR036259">
    <property type="entry name" value="MFS_trans_sf"/>
</dbReference>
<feature type="transmembrane region" description="Helical" evidence="6">
    <location>
        <begin position="52"/>
        <end position="73"/>
    </location>
</feature>
<feature type="transmembrane region" description="Helical" evidence="6">
    <location>
        <begin position="27"/>
        <end position="46"/>
    </location>
</feature>
<evidence type="ECO:0000256" key="5">
    <source>
        <dbReference type="ARBA" id="ARBA00023136"/>
    </source>
</evidence>
<dbReference type="Pfam" id="PF00083">
    <property type="entry name" value="Sugar_tr"/>
    <property type="match status" value="1"/>
</dbReference>
<accession>A0ABR3XQV4</accession>
<feature type="domain" description="Major facilitator superfamily (MFS) profile" evidence="7">
    <location>
        <begin position="1"/>
        <end position="223"/>
    </location>
</feature>
<evidence type="ECO:0000313" key="9">
    <source>
        <dbReference type="Proteomes" id="UP001586593"/>
    </source>
</evidence>
<organism evidence="8 9">
    <name type="scientific">Phialemonium thermophilum</name>
    <dbReference type="NCBI Taxonomy" id="223376"/>
    <lineage>
        <taxon>Eukaryota</taxon>
        <taxon>Fungi</taxon>
        <taxon>Dikarya</taxon>
        <taxon>Ascomycota</taxon>
        <taxon>Pezizomycotina</taxon>
        <taxon>Sordariomycetes</taxon>
        <taxon>Sordariomycetidae</taxon>
        <taxon>Cephalothecales</taxon>
        <taxon>Cephalothecaceae</taxon>
        <taxon>Phialemonium</taxon>
    </lineage>
</organism>
<evidence type="ECO:0000256" key="1">
    <source>
        <dbReference type="ARBA" id="ARBA00004141"/>
    </source>
</evidence>
<evidence type="ECO:0000256" key="2">
    <source>
        <dbReference type="ARBA" id="ARBA00010992"/>
    </source>
</evidence>
<reference evidence="8 9" key="1">
    <citation type="journal article" date="2024" name="Commun. Biol.">
        <title>Comparative genomic analysis of thermophilic fungi reveals convergent evolutionary adaptations and gene losses.</title>
        <authorList>
            <person name="Steindorff A.S."/>
            <person name="Aguilar-Pontes M.V."/>
            <person name="Robinson A.J."/>
            <person name="Andreopoulos B."/>
            <person name="LaButti K."/>
            <person name="Kuo A."/>
            <person name="Mondo S."/>
            <person name="Riley R."/>
            <person name="Otillar R."/>
            <person name="Haridas S."/>
            <person name="Lipzen A."/>
            <person name="Grimwood J."/>
            <person name="Schmutz J."/>
            <person name="Clum A."/>
            <person name="Reid I.D."/>
            <person name="Moisan M.C."/>
            <person name="Butler G."/>
            <person name="Nguyen T.T.M."/>
            <person name="Dewar K."/>
            <person name="Conant G."/>
            <person name="Drula E."/>
            <person name="Henrissat B."/>
            <person name="Hansel C."/>
            <person name="Singer S."/>
            <person name="Hutchinson M.I."/>
            <person name="de Vries R.P."/>
            <person name="Natvig D.O."/>
            <person name="Powell A.J."/>
            <person name="Tsang A."/>
            <person name="Grigoriev I.V."/>
        </authorList>
    </citation>
    <scope>NUCLEOTIDE SEQUENCE [LARGE SCALE GENOMIC DNA]</scope>
    <source>
        <strain evidence="8 9">ATCC 24622</strain>
    </source>
</reference>
<protein>
    <recommendedName>
        <fullName evidence="7">Major facilitator superfamily (MFS) profile domain-containing protein</fullName>
    </recommendedName>
</protein>
<feature type="transmembrane region" description="Helical" evidence="6">
    <location>
        <begin position="117"/>
        <end position="138"/>
    </location>
</feature>
<feature type="transmembrane region" description="Helical" evidence="6">
    <location>
        <begin position="85"/>
        <end position="105"/>
    </location>
</feature>
<comment type="subcellular location">
    <subcellularLocation>
        <location evidence="1">Membrane</location>
        <topology evidence="1">Multi-pass membrane protein</topology>
    </subcellularLocation>
</comment>